<evidence type="ECO:0000313" key="4">
    <source>
        <dbReference type="Proteomes" id="UP000663722"/>
    </source>
</evidence>
<dbReference type="GO" id="GO:0050568">
    <property type="term" value="F:protein-glutamine glutaminase activity"/>
    <property type="evidence" value="ECO:0007669"/>
    <property type="project" value="InterPro"/>
</dbReference>
<keyword evidence="1" id="KW-0145">Chemotaxis</keyword>
<evidence type="ECO:0000313" key="3">
    <source>
        <dbReference type="EMBL" id="QTA88662.1"/>
    </source>
</evidence>
<dbReference type="PANTHER" id="PTHR35147:SF3">
    <property type="entry name" value="CHEMORECEPTOR GLUTAMINE DEAMIDASE CHED 1-RELATED"/>
    <property type="match status" value="1"/>
</dbReference>
<keyword evidence="2" id="KW-0378">Hydrolase</keyword>
<organism evidence="3 4">
    <name type="scientific">Desulfonema magnum</name>
    <dbReference type="NCBI Taxonomy" id="45655"/>
    <lineage>
        <taxon>Bacteria</taxon>
        <taxon>Pseudomonadati</taxon>
        <taxon>Thermodesulfobacteriota</taxon>
        <taxon>Desulfobacteria</taxon>
        <taxon>Desulfobacterales</taxon>
        <taxon>Desulfococcaceae</taxon>
        <taxon>Desulfonema</taxon>
    </lineage>
</organism>
<gene>
    <name evidence="3" type="ORF">dnm_047090</name>
</gene>
<protein>
    <submittedName>
        <fullName evidence="3">Chemoreceptor glutamine deamidase, CheD-like</fullName>
    </submittedName>
</protein>
<dbReference type="PANTHER" id="PTHR35147">
    <property type="entry name" value="CHEMORECEPTOR GLUTAMINE DEAMIDASE CHED-RELATED"/>
    <property type="match status" value="1"/>
</dbReference>
<dbReference type="CDD" id="cd16352">
    <property type="entry name" value="CheD"/>
    <property type="match status" value="1"/>
</dbReference>
<dbReference type="SUPFAM" id="SSF64438">
    <property type="entry name" value="CNF1/YfiH-like putative cysteine hydrolases"/>
    <property type="match status" value="1"/>
</dbReference>
<dbReference type="Proteomes" id="UP000663722">
    <property type="component" value="Chromosome"/>
</dbReference>
<dbReference type="EMBL" id="CP061800">
    <property type="protein sequence ID" value="QTA88662.1"/>
    <property type="molecule type" value="Genomic_DNA"/>
</dbReference>
<name>A0A975GPB3_9BACT</name>
<evidence type="ECO:0000256" key="2">
    <source>
        <dbReference type="ARBA" id="ARBA00022801"/>
    </source>
</evidence>
<dbReference type="InterPro" id="IPR011324">
    <property type="entry name" value="Cytotoxic_necrot_fac-like_cat"/>
</dbReference>
<dbReference type="AlphaFoldDB" id="A0A975GPB3"/>
<dbReference type="Gene3D" id="3.30.1330.200">
    <property type="match status" value="1"/>
</dbReference>
<reference evidence="3" key="1">
    <citation type="journal article" date="2021" name="Microb. Physiol.">
        <title>Proteogenomic Insights into the Physiology of Marine, Sulfate-Reducing, Filamentous Desulfonema limicola and Desulfonema magnum.</title>
        <authorList>
            <person name="Schnaars V."/>
            <person name="Wohlbrand L."/>
            <person name="Scheve S."/>
            <person name="Hinrichs C."/>
            <person name="Reinhardt R."/>
            <person name="Rabus R."/>
        </authorList>
    </citation>
    <scope>NUCLEOTIDE SEQUENCE</scope>
    <source>
        <strain evidence="3">4be13</strain>
    </source>
</reference>
<dbReference type="GO" id="GO:0006935">
    <property type="term" value="P:chemotaxis"/>
    <property type="evidence" value="ECO:0007669"/>
    <property type="project" value="UniProtKB-KW"/>
</dbReference>
<evidence type="ECO:0000256" key="1">
    <source>
        <dbReference type="ARBA" id="ARBA00022500"/>
    </source>
</evidence>
<dbReference type="InterPro" id="IPR005659">
    <property type="entry name" value="Chemorcpt_Glu_NH3ase_CheD"/>
</dbReference>
<dbReference type="Pfam" id="PF03975">
    <property type="entry name" value="CheD"/>
    <property type="match status" value="1"/>
</dbReference>
<accession>A0A975GPB3</accession>
<dbReference type="KEGG" id="dmm:dnm_047090"/>
<keyword evidence="4" id="KW-1185">Reference proteome</keyword>
<proteinExistence type="predicted"/>
<sequence>MAVCLFDPVTQIGGMNHILLPGKADMKHFDAPARYGINAMELLINRIMNLGGNRHSLIAKAFGGAHLLPAISKENGVGRKITSFVVEFLKNESIRMVSYDLKGHESRRIYFHTDTSDVFLKRIPSRYYSNITVNELKMLNYVRRESRKPADVDLFYDNWKQKPVQSRRQRENLKSIFLCKRWDTPIHLSETI</sequence>
<dbReference type="InterPro" id="IPR038592">
    <property type="entry name" value="CheD-like_sf"/>
</dbReference>